<keyword evidence="4 9" id="KW-1133">Transmembrane helix</keyword>
<keyword evidence="13" id="KW-1185">Reference proteome</keyword>
<evidence type="ECO:0000256" key="10">
    <source>
        <dbReference type="SAM" id="SignalP"/>
    </source>
</evidence>
<dbReference type="PROSITE" id="PS50853">
    <property type="entry name" value="FN3"/>
    <property type="match status" value="1"/>
</dbReference>
<protein>
    <recommendedName>
        <fullName evidence="11">Fibronectin type-III domain-containing protein</fullName>
    </recommendedName>
</protein>
<dbReference type="GO" id="GO:0009897">
    <property type="term" value="C:external side of plasma membrane"/>
    <property type="evidence" value="ECO:0007669"/>
    <property type="project" value="TreeGrafter"/>
</dbReference>
<evidence type="ECO:0000256" key="9">
    <source>
        <dbReference type="SAM" id="Phobius"/>
    </source>
</evidence>
<sequence length="393" mass="44201">MCYWPWALLLPLVAQAQSGRDGVSSKPWEQDPGVDCSSNINVRQPSTLTCQLDIDDPEEVAEISLCKSSPKTNETCERKKLKKNTVTFHDLDIMTNYELRIQFETGESFRNEYDLKSIIKPSSPWIINATYLQKSGMVPVHIGTQYQHTNYLTGKLIFELEITSAQNTMQSKPVPYTPVIIERSHLRHNTKYSVRVRARPDGDFFKGTWSEWSPSVSFQTPTLQDPDASLLVYGLIAALVILLLIFAIAILRWHKIIRSYIWPRIPNPKNTLLQMYKPNKTLPKSFNPEAFCDQIIHRVVHIEAQGVELEAPREVRGWKREGLTVWNTGNLEGLHLLPKPGAEETDGGGAQTAGLLDGSGDVRGGSWPQTPALPATGRRDGAYITMSSIFNTQ</sequence>
<evidence type="ECO:0000313" key="12">
    <source>
        <dbReference type="EMBL" id="KAJ8260888.1"/>
    </source>
</evidence>
<keyword evidence="6" id="KW-0675">Receptor</keyword>
<evidence type="ECO:0000256" key="5">
    <source>
        <dbReference type="ARBA" id="ARBA00023136"/>
    </source>
</evidence>
<keyword evidence="5 9" id="KW-0472">Membrane</keyword>
<accession>A0A9Q1D6W7</accession>
<evidence type="ECO:0000256" key="7">
    <source>
        <dbReference type="ARBA" id="ARBA00023180"/>
    </source>
</evidence>
<evidence type="ECO:0000256" key="6">
    <source>
        <dbReference type="ARBA" id="ARBA00023170"/>
    </source>
</evidence>
<feature type="transmembrane region" description="Helical" evidence="9">
    <location>
        <begin position="230"/>
        <end position="251"/>
    </location>
</feature>
<evidence type="ECO:0000259" key="11">
    <source>
        <dbReference type="PROSITE" id="PS50853"/>
    </source>
</evidence>
<name>A0A9Q1D6W7_CONCO</name>
<evidence type="ECO:0000256" key="8">
    <source>
        <dbReference type="SAM" id="MobiDB-lite"/>
    </source>
</evidence>
<evidence type="ECO:0000313" key="13">
    <source>
        <dbReference type="Proteomes" id="UP001152803"/>
    </source>
</evidence>
<keyword evidence="7" id="KW-0325">Glycoprotein</keyword>
<dbReference type="PANTHER" id="PTHR23037">
    <property type="entry name" value="CYTOKINE RECEPTOR"/>
    <property type="match status" value="1"/>
</dbReference>
<dbReference type="GO" id="GO:0046427">
    <property type="term" value="P:positive regulation of receptor signaling pathway via JAK-STAT"/>
    <property type="evidence" value="ECO:0007669"/>
    <property type="project" value="TreeGrafter"/>
</dbReference>
<dbReference type="EMBL" id="JAFJMO010000012">
    <property type="protein sequence ID" value="KAJ8260888.1"/>
    <property type="molecule type" value="Genomic_DNA"/>
</dbReference>
<dbReference type="InterPro" id="IPR013783">
    <property type="entry name" value="Ig-like_fold"/>
</dbReference>
<evidence type="ECO:0000256" key="2">
    <source>
        <dbReference type="ARBA" id="ARBA00022692"/>
    </source>
</evidence>
<dbReference type="OrthoDB" id="8611929at2759"/>
<evidence type="ECO:0000256" key="3">
    <source>
        <dbReference type="ARBA" id="ARBA00022729"/>
    </source>
</evidence>
<dbReference type="PANTHER" id="PTHR23037:SF27">
    <property type="entry name" value="INTERLEUKIN-7 RECEPTOR SUBUNIT ALPHA"/>
    <property type="match status" value="1"/>
</dbReference>
<comment type="caution">
    <text evidence="12">The sequence shown here is derived from an EMBL/GenBank/DDBJ whole genome shotgun (WGS) entry which is preliminary data.</text>
</comment>
<feature type="signal peptide" evidence="10">
    <location>
        <begin position="1"/>
        <end position="16"/>
    </location>
</feature>
<comment type="subcellular location">
    <subcellularLocation>
        <location evidence="1">Membrane</location>
        <topology evidence="1">Single-pass type I membrane protein</topology>
    </subcellularLocation>
</comment>
<feature type="region of interest" description="Disordered" evidence="8">
    <location>
        <begin position="339"/>
        <end position="378"/>
    </location>
</feature>
<dbReference type="GO" id="GO:0030097">
    <property type="term" value="P:hemopoiesis"/>
    <property type="evidence" value="ECO:0007669"/>
    <property type="project" value="TreeGrafter"/>
</dbReference>
<proteinExistence type="predicted"/>
<feature type="chain" id="PRO_5040239469" description="Fibronectin type-III domain-containing protein" evidence="10">
    <location>
        <begin position="17"/>
        <end position="393"/>
    </location>
</feature>
<gene>
    <name evidence="12" type="ORF">COCON_G00166110</name>
</gene>
<dbReference type="Gene3D" id="2.60.40.10">
    <property type="entry name" value="Immunoglobulins"/>
    <property type="match status" value="1"/>
</dbReference>
<reference evidence="12" key="1">
    <citation type="journal article" date="2023" name="Science">
        <title>Genome structures resolve the early diversification of teleost fishes.</title>
        <authorList>
            <person name="Parey E."/>
            <person name="Louis A."/>
            <person name="Montfort J."/>
            <person name="Bouchez O."/>
            <person name="Roques C."/>
            <person name="Iampietro C."/>
            <person name="Lluch J."/>
            <person name="Castinel A."/>
            <person name="Donnadieu C."/>
            <person name="Desvignes T."/>
            <person name="Floi Bucao C."/>
            <person name="Jouanno E."/>
            <person name="Wen M."/>
            <person name="Mejri S."/>
            <person name="Dirks R."/>
            <person name="Jansen H."/>
            <person name="Henkel C."/>
            <person name="Chen W.J."/>
            <person name="Zahm M."/>
            <person name="Cabau C."/>
            <person name="Klopp C."/>
            <person name="Thompson A.W."/>
            <person name="Robinson-Rechavi M."/>
            <person name="Braasch I."/>
            <person name="Lecointre G."/>
            <person name="Bobe J."/>
            <person name="Postlethwait J.H."/>
            <person name="Berthelot C."/>
            <person name="Roest Crollius H."/>
            <person name="Guiguen Y."/>
        </authorList>
    </citation>
    <scope>NUCLEOTIDE SEQUENCE</scope>
    <source>
        <strain evidence="12">Concon-B</strain>
    </source>
</reference>
<organism evidence="12 13">
    <name type="scientific">Conger conger</name>
    <name type="common">Conger eel</name>
    <name type="synonym">Muraena conger</name>
    <dbReference type="NCBI Taxonomy" id="82655"/>
    <lineage>
        <taxon>Eukaryota</taxon>
        <taxon>Metazoa</taxon>
        <taxon>Chordata</taxon>
        <taxon>Craniata</taxon>
        <taxon>Vertebrata</taxon>
        <taxon>Euteleostomi</taxon>
        <taxon>Actinopterygii</taxon>
        <taxon>Neopterygii</taxon>
        <taxon>Teleostei</taxon>
        <taxon>Anguilliformes</taxon>
        <taxon>Congridae</taxon>
        <taxon>Conger</taxon>
    </lineage>
</organism>
<dbReference type="InterPro" id="IPR003961">
    <property type="entry name" value="FN3_dom"/>
</dbReference>
<dbReference type="PROSITE" id="PS01355">
    <property type="entry name" value="HEMATOPO_REC_S_F1"/>
    <property type="match status" value="1"/>
</dbReference>
<dbReference type="Proteomes" id="UP001152803">
    <property type="component" value="Unassembled WGS sequence"/>
</dbReference>
<dbReference type="AlphaFoldDB" id="A0A9Q1D6W7"/>
<evidence type="ECO:0000256" key="4">
    <source>
        <dbReference type="ARBA" id="ARBA00022989"/>
    </source>
</evidence>
<dbReference type="InterPro" id="IPR036116">
    <property type="entry name" value="FN3_sf"/>
</dbReference>
<dbReference type="GO" id="GO:0004896">
    <property type="term" value="F:cytokine receptor activity"/>
    <property type="evidence" value="ECO:0007669"/>
    <property type="project" value="InterPro"/>
</dbReference>
<dbReference type="CDD" id="cd00063">
    <property type="entry name" value="FN3"/>
    <property type="match status" value="1"/>
</dbReference>
<keyword evidence="3 10" id="KW-0732">Signal</keyword>
<evidence type="ECO:0000256" key="1">
    <source>
        <dbReference type="ARBA" id="ARBA00004479"/>
    </source>
</evidence>
<keyword evidence="2 9" id="KW-0812">Transmembrane</keyword>
<feature type="domain" description="Fibronectin type-III" evidence="11">
    <location>
        <begin position="120"/>
        <end position="223"/>
    </location>
</feature>
<dbReference type="SUPFAM" id="SSF49265">
    <property type="entry name" value="Fibronectin type III"/>
    <property type="match status" value="1"/>
</dbReference>
<dbReference type="InterPro" id="IPR003531">
    <property type="entry name" value="Hempt_rcpt_S_F1_CS"/>
</dbReference>